<name>I9DSE4_9ALTE</name>
<dbReference type="RefSeq" id="WP_008984730.1">
    <property type="nucleotide sequence ID" value="NZ_AKKU01000015.1"/>
</dbReference>
<dbReference type="PATRIC" id="fig|1195246.3.peg.1856"/>
<dbReference type="SUPFAM" id="SSF51658">
    <property type="entry name" value="Xylose isomerase-like"/>
    <property type="match status" value="1"/>
</dbReference>
<evidence type="ECO:0000313" key="2">
    <source>
        <dbReference type="EMBL" id="EIW88995.1"/>
    </source>
</evidence>
<dbReference type="Proteomes" id="UP000035062">
    <property type="component" value="Unassembled WGS sequence"/>
</dbReference>
<dbReference type="InterPro" id="IPR036237">
    <property type="entry name" value="Xyl_isomerase-like_sf"/>
</dbReference>
<protein>
    <submittedName>
        <fullName evidence="2">UDP-N-acetylglucosamine pyrophosphorylase</fullName>
    </submittedName>
</protein>
<dbReference type="InterPro" id="IPR032344">
    <property type="entry name" value="DUF4862"/>
</dbReference>
<dbReference type="AlphaFoldDB" id="I9DSE4"/>
<keyword evidence="3" id="KW-1185">Reference proteome</keyword>
<organism evidence="2 3">
    <name type="scientific">Alishewanella agri BL06</name>
    <dbReference type="NCBI Taxonomy" id="1195246"/>
    <lineage>
        <taxon>Bacteria</taxon>
        <taxon>Pseudomonadati</taxon>
        <taxon>Pseudomonadota</taxon>
        <taxon>Gammaproteobacteria</taxon>
        <taxon>Alteromonadales</taxon>
        <taxon>Alteromonadaceae</taxon>
        <taxon>Alishewanella</taxon>
    </lineage>
</organism>
<dbReference type="EMBL" id="AKKU01000015">
    <property type="protein sequence ID" value="EIW88995.1"/>
    <property type="molecule type" value="Genomic_DNA"/>
</dbReference>
<gene>
    <name evidence="2" type="ORF">AGRI_09415</name>
</gene>
<comment type="caution">
    <text evidence="2">The sequence shown here is derived from an EMBL/GenBank/DDBJ whole genome shotgun (WGS) entry which is preliminary data.</text>
</comment>
<keyword evidence="1" id="KW-0175">Coiled coil</keyword>
<dbReference type="eggNOG" id="COG0648">
    <property type="taxonomic scope" value="Bacteria"/>
</dbReference>
<reference evidence="2 3" key="1">
    <citation type="journal article" date="2012" name="J. Bacteriol.">
        <title>Genome Sequence of Pectin-Degrading Alishewanella agri, Isolated from Landfill Soil.</title>
        <authorList>
            <person name="Kim J."/>
            <person name="Jung J."/>
            <person name="Sung J.S."/>
            <person name="Chun J."/>
            <person name="Park W."/>
        </authorList>
    </citation>
    <scope>NUCLEOTIDE SEQUENCE [LARGE SCALE GENOMIC DNA]</scope>
    <source>
        <strain evidence="2 3">BL06</strain>
    </source>
</reference>
<feature type="coiled-coil region" evidence="1">
    <location>
        <begin position="298"/>
        <end position="325"/>
    </location>
</feature>
<dbReference type="STRING" id="1195246.AGRI_09415"/>
<accession>I9DSE4</accession>
<proteinExistence type="predicted"/>
<evidence type="ECO:0000256" key="1">
    <source>
        <dbReference type="SAM" id="Coils"/>
    </source>
</evidence>
<sequence length="329" mass="35771">MQYFLGAYAASPNTTGWDPDLEAAYYRSLATLDSVKGLEHPFLGQLHQYDDNWFLQQLAPHWDYVFTTIPGVMNALAQQPGFGLASTDEAGRQAALQFMRAAQQAVHKLNQHLGRRAVTAIMLHSAPARNKVAGNAECFAASLQELLSWDWQGARLLVEHCDAYLPPQVPSKGFLSLQDELVVLSQLKQQGAANLGVVINWGRSVFEGRDPTTAVQHLQAAKTAGLLAGLMFSGVSDTESEYGAWRDSHQPIRNALQPELGSPVSWLTEQQVAAALAAAAPLQALTVLGLKIGVRPHTANLAERLALLQAQLNILQQQHTAITEQGEQA</sequence>
<dbReference type="Pfam" id="PF16154">
    <property type="entry name" value="DUF4862"/>
    <property type="match status" value="1"/>
</dbReference>
<evidence type="ECO:0000313" key="3">
    <source>
        <dbReference type="Proteomes" id="UP000035062"/>
    </source>
</evidence>